<gene>
    <name evidence="1" type="ORF">Q8A70_12965</name>
</gene>
<name>A0ABU0YLK2_9PROT</name>
<accession>A0ABU0YLK2</accession>
<dbReference type="RefSeq" id="WP_379956063.1">
    <property type="nucleotide sequence ID" value="NZ_JAUYVI010000004.1"/>
</dbReference>
<reference evidence="2" key="1">
    <citation type="submission" date="2023-08" db="EMBL/GenBank/DDBJ databases">
        <title>Rhodospirillaceae gen. nov., a novel taxon isolated from the Yangtze River Yuezi River estuary sludge.</title>
        <authorList>
            <person name="Ruan L."/>
        </authorList>
    </citation>
    <scope>NUCLEOTIDE SEQUENCE [LARGE SCALE GENOMIC DNA]</scope>
    <source>
        <strain evidence="2">R-7</strain>
    </source>
</reference>
<dbReference type="EMBL" id="JAUYVI010000004">
    <property type="protein sequence ID" value="MDQ7248589.1"/>
    <property type="molecule type" value="Genomic_DNA"/>
</dbReference>
<keyword evidence="2" id="KW-1185">Reference proteome</keyword>
<proteinExistence type="predicted"/>
<comment type="caution">
    <text evidence="1">The sequence shown here is derived from an EMBL/GenBank/DDBJ whole genome shotgun (WGS) entry which is preliminary data.</text>
</comment>
<evidence type="ECO:0000313" key="2">
    <source>
        <dbReference type="Proteomes" id="UP001230156"/>
    </source>
</evidence>
<dbReference type="Proteomes" id="UP001230156">
    <property type="component" value="Unassembled WGS sequence"/>
</dbReference>
<evidence type="ECO:0000313" key="1">
    <source>
        <dbReference type="EMBL" id="MDQ7248589.1"/>
    </source>
</evidence>
<protein>
    <submittedName>
        <fullName evidence="1">Uncharacterized protein</fullName>
    </submittedName>
</protein>
<organism evidence="1 2">
    <name type="scientific">Dongia sedimenti</name>
    <dbReference type="NCBI Taxonomy" id="3064282"/>
    <lineage>
        <taxon>Bacteria</taxon>
        <taxon>Pseudomonadati</taxon>
        <taxon>Pseudomonadota</taxon>
        <taxon>Alphaproteobacteria</taxon>
        <taxon>Rhodospirillales</taxon>
        <taxon>Dongiaceae</taxon>
        <taxon>Dongia</taxon>
    </lineage>
</organism>
<sequence>MSQPQATTMPRFTLKCMQVSIDLKLYPVVGMNIQDVMIGGAPDWIAPKQRLDFSFVMDLQGKERRLPTYGVVLSNDSRGLDIRYRPPTAQWRAILTKLLTDENAR</sequence>